<evidence type="ECO:0000256" key="5">
    <source>
        <dbReference type="ARBA" id="ARBA00023136"/>
    </source>
</evidence>
<feature type="domain" description="GtrA/DPMS transmembrane" evidence="7">
    <location>
        <begin position="20"/>
        <end position="134"/>
    </location>
</feature>
<dbReference type="InterPro" id="IPR007267">
    <property type="entry name" value="GtrA_DPMS_TM"/>
</dbReference>
<organism evidence="8 9">
    <name type="scientific">Paenibacillus monticola</name>
    <dbReference type="NCBI Taxonomy" id="2666075"/>
    <lineage>
        <taxon>Bacteria</taxon>
        <taxon>Bacillati</taxon>
        <taxon>Bacillota</taxon>
        <taxon>Bacilli</taxon>
        <taxon>Bacillales</taxon>
        <taxon>Paenibacillaceae</taxon>
        <taxon>Paenibacillus</taxon>
    </lineage>
</organism>
<protein>
    <recommendedName>
        <fullName evidence="7">GtrA/DPMS transmembrane domain-containing protein</fullName>
    </recommendedName>
</protein>
<evidence type="ECO:0000256" key="2">
    <source>
        <dbReference type="ARBA" id="ARBA00009399"/>
    </source>
</evidence>
<evidence type="ECO:0000256" key="3">
    <source>
        <dbReference type="ARBA" id="ARBA00022692"/>
    </source>
</evidence>
<dbReference type="AlphaFoldDB" id="A0A7X2H6F5"/>
<feature type="transmembrane region" description="Helical" evidence="6">
    <location>
        <begin position="21"/>
        <end position="41"/>
    </location>
</feature>
<accession>A0A7X2H6F5</accession>
<evidence type="ECO:0000313" key="9">
    <source>
        <dbReference type="Proteomes" id="UP000463051"/>
    </source>
</evidence>
<dbReference type="GO" id="GO:0005886">
    <property type="term" value="C:plasma membrane"/>
    <property type="evidence" value="ECO:0007669"/>
    <property type="project" value="TreeGrafter"/>
</dbReference>
<dbReference type="PANTHER" id="PTHR38459">
    <property type="entry name" value="PROPHAGE BACTOPRENOL-LINKED GLUCOSE TRANSLOCASE HOMOLOG"/>
    <property type="match status" value="1"/>
</dbReference>
<evidence type="ECO:0000256" key="6">
    <source>
        <dbReference type="SAM" id="Phobius"/>
    </source>
</evidence>
<evidence type="ECO:0000313" key="8">
    <source>
        <dbReference type="EMBL" id="MRN54372.1"/>
    </source>
</evidence>
<dbReference type="PANTHER" id="PTHR38459:SF1">
    <property type="entry name" value="PROPHAGE BACTOPRENOL-LINKED GLUCOSE TRANSLOCASE HOMOLOG"/>
    <property type="match status" value="1"/>
</dbReference>
<feature type="transmembrane region" description="Helical" evidence="6">
    <location>
        <begin position="112"/>
        <end position="132"/>
    </location>
</feature>
<proteinExistence type="inferred from homology"/>
<keyword evidence="4 6" id="KW-1133">Transmembrane helix</keyword>
<comment type="subcellular location">
    <subcellularLocation>
        <location evidence="1">Membrane</location>
        <topology evidence="1">Multi-pass membrane protein</topology>
    </subcellularLocation>
</comment>
<sequence length="140" mass="16451">MVNIQIPKYFNRFLSKQSIKFVVVGVFNTIVGFLAYALYIYFIHNNYLQALVFSHVIGVANSYLWNNRWTFQQRKYNARSAVKFMSVYAVTFFVNLFLLTILVDTIEMNKLIAQAIALFLTTLVSFFGHKYWSFRTSKNL</sequence>
<dbReference type="RefSeq" id="WP_154119355.1">
    <property type="nucleotide sequence ID" value="NZ_WJXB01000004.1"/>
</dbReference>
<dbReference type="EMBL" id="WJXB01000004">
    <property type="protein sequence ID" value="MRN54372.1"/>
    <property type="molecule type" value="Genomic_DNA"/>
</dbReference>
<keyword evidence="9" id="KW-1185">Reference proteome</keyword>
<name>A0A7X2H6F5_9BACL</name>
<dbReference type="Proteomes" id="UP000463051">
    <property type="component" value="Unassembled WGS sequence"/>
</dbReference>
<keyword evidence="3 6" id="KW-0812">Transmembrane</keyword>
<evidence type="ECO:0000256" key="1">
    <source>
        <dbReference type="ARBA" id="ARBA00004141"/>
    </source>
</evidence>
<reference evidence="8 9" key="1">
    <citation type="submission" date="2019-11" db="EMBL/GenBank/DDBJ databases">
        <title>Paenibacillus monticola sp. nov., a novel PGPR strain isolated from mountain sample in China.</title>
        <authorList>
            <person name="Zhao Q."/>
            <person name="Li H.-P."/>
            <person name="Zhang J.-L."/>
        </authorList>
    </citation>
    <scope>NUCLEOTIDE SEQUENCE [LARGE SCALE GENOMIC DNA]</scope>
    <source>
        <strain evidence="8 9">LC-T2</strain>
    </source>
</reference>
<evidence type="ECO:0000256" key="4">
    <source>
        <dbReference type="ARBA" id="ARBA00022989"/>
    </source>
</evidence>
<feature type="transmembrane region" description="Helical" evidence="6">
    <location>
        <begin position="47"/>
        <end position="65"/>
    </location>
</feature>
<evidence type="ECO:0000259" key="7">
    <source>
        <dbReference type="Pfam" id="PF04138"/>
    </source>
</evidence>
<dbReference type="GO" id="GO:0000271">
    <property type="term" value="P:polysaccharide biosynthetic process"/>
    <property type="evidence" value="ECO:0007669"/>
    <property type="project" value="InterPro"/>
</dbReference>
<dbReference type="InterPro" id="IPR051401">
    <property type="entry name" value="GtrA_CellWall_Glycosyl"/>
</dbReference>
<dbReference type="Pfam" id="PF04138">
    <property type="entry name" value="GtrA_DPMS_TM"/>
    <property type="match status" value="1"/>
</dbReference>
<feature type="transmembrane region" description="Helical" evidence="6">
    <location>
        <begin position="86"/>
        <end position="106"/>
    </location>
</feature>
<comment type="similarity">
    <text evidence="2">Belongs to the GtrA family.</text>
</comment>
<gene>
    <name evidence="8" type="ORF">GJB61_15395</name>
</gene>
<comment type="caution">
    <text evidence="8">The sequence shown here is derived from an EMBL/GenBank/DDBJ whole genome shotgun (WGS) entry which is preliminary data.</text>
</comment>
<keyword evidence="5 6" id="KW-0472">Membrane</keyword>